<evidence type="ECO:0000313" key="3">
    <source>
        <dbReference type="Proteomes" id="UP000724672"/>
    </source>
</evidence>
<reference evidence="2" key="1">
    <citation type="submission" date="2019-12" db="EMBL/GenBank/DDBJ databases">
        <title>Clostridiaceae gen. nov. sp. nov., isolated from sediment in Xinjiang, China.</title>
        <authorList>
            <person name="Zhang R."/>
        </authorList>
    </citation>
    <scope>NUCLEOTIDE SEQUENCE</scope>
    <source>
        <strain evidence="2">D2Q-11</strain>
    </source>
</reference>
<organism evidence="2 3">
    <name type="scientific">Anaeromonas frigoriresistens</name>
    <dbReference type="NCBI Taxonomy" id="2683708"/>
    <lineage>
        <taxon>Bacteria</taxon>
        <taxon>Bacillati</taxon>
        <taxon>Bacillota</taxon>
        <taxon>Tissierellia</taxon>
        <taxon>Tissierellales</taxon>
        <taxon>Thermohalobacteraceae</taxon>
        <taxon>Anaeromonas</taxon>
    </lineage>
</organism>
<dbReference type="AlphaFoldDB" id="A0A942Z923"/>
<comment type="caution">
    <text evidence="2">The sequence shown here is derived from an EMBL/GenBank/DDBJ whole genome shotgun (WGS) entry which is preliminary data.</text>
</comment>
<dbReference type="PANTHER" id="PTHR33990:SF1">
    <property type="entry name" value="PROTEIN YJDN"/>
    <property type="match status" value="1"/>
</dbReference>
<evidence type="ECO:0000259" key="1">
    <source>
        <dbReference type="Pfam" id="PF06983"/>
    </source>
</evidence>
<dbReference type="InterPro" id="IPR028973">
    <property type="entry name" value="PhnB-like"/>
</dbReference>
<dbReference type="Proteomes" id="UP000724672">
    <property type="component" value="Unassembled WGS sequence"/>
</dbReference>
<dbReference type="EMBL" id="WSFT01000032">
    <property type="protein sequence ID" value="MBS4538445.1"/>
    <property type="molecule type" value="Genomic_DNA"/>
</dbReference>
<accession>A0A942Z923</accession>
<dbReference type="RefSeq" id="WP_203366372.1">
    <property type="nucleotide sequence ID" value="NZ_WSFT01000032.1"/>
</dbReference>
<gene>
    <name evidence="2" type="ORF">GOQ27_08205</name>
</gene>
<dbReference type="InterPro" id="IPR029068">
    <property type="entry name" value="Glyas_Bleomycin-R_OHBP_Dase"/>
</dbReference>
<evidence type="ECO:0000313" key="2">
    <source>
        <dbReference type="EMBL" id="MBS4538445.1"/>
    </source>
</evidence>
<proteinExistence type="predicted"/>
<name>A0A942Z923_9FIRM</name>
<keyword evidence="3" id="KW-1185">Reference proteome</keyword>
<feature type="domain" description="PhnB-like" evidence="1">
    <location>
        <begin position="4"/>
        <end position="134"/>
    </location>
</feature>
<dbReference type="SUPFAM" id="SSF54593">
    <property type="entry name" value="Glyoxalase/Bleomycin resistance protein/Dihydroxybiphenyl dioxygenase"/>
    <property type="match status" value="1"/>
</dbReference>
<protein>
    <submittedName>
        <fullName evidence="2">VOC family protein</fullName>
    </submittedName>
</protein>
<dbReference type="Gene3D" id="3.10.180.10">
    <property type="entry name" value="2,3-Dihydroxybiphenyl 1,2-Dioxygenase, domain 1"/>
    <property type="match status" value="1"/>
</dbReference>
<dbReference type="Pfam" id="PF06983">
    <property type="entry name" value="3-dmu-9_3-mt"/>
    <property type="match status" value="1"/>
</dbReference>
<sequence>MAIITPNFNFAGRCEEAFVLYQKAFDAKVGCLLRYSDANKSDWDKKLTPEQENYIYHAELFIGDQRIMMCDNMDVNFVKSTALSLTVTFDTKDEVKQAYEVLQEGSETIYQMQSTTYSSCMVVFIDKFGFRWGLMTEQTDR</sequence>
<dbReference type="PANTHER" id="PTHR33990">
    <property type="entry name" value="PROTEIN YJDN-RELATED"/>
    <property type="match status" value="1"/>
</dbReference>